<feature type="region of interest" description="Disordered" evidence="5">
    <location>
        <begin position="316"/>
        <end position="393"/>
    </location>
</feature>
<dbReference type="STRING" id="610130.Closa_3661"/>
<evidence type="ECO:0000259" key="6">
    <source>
        <dbReference type="PROSITE" id="PS50893"/>
    </source>
</evidence>
<dbReference type="InterPro" id="IPR003439">
    <property type="entry name" value="ABC_transporter-like_ATP-bd"/>
</dbReference>
<protein>
    <submittedName>
        <fullName evidence="7">ABC transporter related protein</fullName>
    </submittedName>
</protein>
<dbReference type="HOGENOM" id="CLU_000604_1_2_9"/>
<dbReference type="AlphaFoldDB" id="D9RAY6"/>
<dbReference type="PaxDb" id="610130-Closa_3661"/>
<dbReference type="OrthoDB" id="9775135at2"/>
<dbReference type="PANTHER" id="PTHR43335:SF4">
    <property type="entry name" value="ABC TRANSPORTER, ATP-BINDING PROTEIN"/>
    <property type="match status" value="1"/>
</dbReference>
<evidence type="ECO:0000313" key="7">
    <source>
        <dbReference type="EMBL" id="ADL06183.1"/>
    </source>
</evidence>
<reference evidence="7" key="1">
    <citation type="submission" date="2010-07" db="EMBL/GenBank/DDBJ databases">
        <title>Complete sequence of Clostridium saccharolyticum WM1.</title>
        <authorList>
            <consortium name="US DOE Joint Genome Institute"/>
            <person name="Lucas S."/>
            <person name="Copeland A."/>
            <person name="Lapidus A."/>
            <person name="Cheng J.-F."/>
            <person name="Bruce D."/>
            <person name="Goodwin L."/>
            <person name="Pitluck S."/>
            <person name="Chertkov O."/>
            <person name="Detter J.C."/>
            <person name="Han C."/>
            <person name="Tapia R."/>
            <person name="Land M."/>
            <person name="Hauser L."/>
            <person name="Chang Y.-J."/>
            <person name="Jeffries C."/>
            <person name="Kyrpides N."/>
            <person name="Ivanova N."/>
            <person name="Mikhailova N."/>
            <person name="Mouttaki H."/>
            <person name="Lin L."/>
            <person name="Zhou J."/>
            <person name="Hemme C.L."/>
            <person name="Woyke T."/>
        </authorList>
    </citation>
    <scope>NUCLEOTIDE SEQUENCE [LARGE SCALE GENOMIC DNA]</scope>
    <source>
        <strain evidence="7">WM1</strain>
    </source>
</reference>
<dbReference type="EMBL" id="CP002109">
    <property type="protein sequence ID" value="ADL06183.1"/>
    <property type="molecule type" value="Genomic_DNA"/>
</dbReference>
<dbReference type="Proteomes" id="UP000001662">
    <property type="component" value="Chromosome"/>
</dbReference>
<dbReference type="PANTHER" id="PTHR43335">
    <property type="entry name" value="ABC TRANSPORTER, ATP-BINDING PROTEIN"/>
    <property type="match status" value="1"/>
</dbReference>
<feature type="compositionally biased region" description="Basic and acidic residues" evidence="5">
    <location>
        <begin position="333"/>
        <end position="345"/>
    </location>
</feature>
<organism evidence="7 8">
    <name type="scientific">Lacrimispora saccharolytica (strain ATCC 35040 / DSM 2544 / NRCC 2533 / WM1)</name>
    <name type="common">Clostridium saccharolyticum</name>
    <dbReference type="NCBI Taxonomy" id="610130"/>
    <lineage>
        <taxon>Bacteria</taxon>
        <taxon>Bacillati</taxon>
        <taxon>Bacillota</taxon>
        <taxon>Clostridia</taxon>
        <taxon>Lachnospirales</taxon>
        <taxon>Lachnospiraceae</taxon>
        <taxon>Lacrimispora</taxon>
    </lineage>
</organism>
<accession>D9RAY6</accession>
<keyword evidence="3" id="KW-0547">Nucleotide-binding</keyword>
<dbReference type="InterPro" id="IPR027417">
    <property type="entry name" value="P-loop_NTPase"/>
</dbReference>
<keyword evidence="4" id="KW-0067">ATP-binding</keyword>
<evidence type="ECO:0000256" key="2">
    <source>
        <dbReference type="ARBA" id="ARBA00022448"/>
    </source>
</evidence>
<dbReference type="SUPFAM" id="SSF52540">
    <property type="entry name" value="P-loop containing nucleoside triphosphate hydrolases"/>
    <property type="match status" value="1"/>
</dbReference>
<dbReference type="RefSeq" id="WP_013274249.1">
    <property type="nucleotide sequence ID" value="NC_014376.1"/>
</dbReference>
<dbReference type="GO" id="GO:0005524">
    <property type="term" value="F:ATP binding"/>
    <property type="evidence" value="ECO:0007669"/>
    <property type="project" value="UniProtKB-KW"/>
</dbReference>
<evidence type="ECO:0000256" key="3">
    <source>
        <dbReference type="ARBA" id="ARBA00022741"/>
    </source>
</evidence>
<dbReference type="Pfam" id="PF00005">
    <property type="entry name" value="ABC_tran"/>
    <property type="match status" value="1"/>
</dbReference>
<keyword evidence="8" id="KW-1185">Reference proteome</keyword>
<dbReference type="InterPro" id="IPR003593">
    <property type="entry name" value="AAA+_ATPase"/>
</dbReference>
<evidence type="ECO:0000256" key="1">
    <source>
        <dbReference type="ARBA" id="ARBA00005417"/>
    </source>
</evidence>
<dbReference type="CDD" id="cd03230">
    <property type="entry name" value="ABC_DR_subfamily_A"/>
    <property type="match status" value="1"/>
</dbReference>
<feature type="domain" description="ABC transporter" evidence="6">
    <location>
        <begin position="2"/>
        <end position="231"/>
    </location>
</feature>
<sequence length="393" mass="43479">MIEVRNLVKDYGGHLAVDHLSFTIDDGQIYGFLGPNGAGKSTTMNIMTGYIGATEGDVLINGHNILEDGEKAKKCIGYLPELPPLYVDMTVKEQLLFAAELKKIPKKEREEAVHEVMELARLKEVQGRLIRNLSKGYRQRVGLAQAVLGFPPVIILDEPTVGLDPKQIIEIRDTIRKLGQKHTVILSSHILSEVSAVCDHIMIIDKGRLIASDTPENLELQMAGKAGMELLIRGEKEQILRILEAIPQAADVSLEESGEEGISRISFCISGKEDEDGTDIRETIFFAFADQRLPILSMKATKVSLEEVFLELTAEAETDSKEADGEETDGEETGSKDTDSGKTDSEVTNSEETYREMTGRGLSGEDFDSDDRKEYVQDEVFKKEAGDREGDKE</sequence>
<dbReference type="Gene3D" id="3.40.50.300">
    <property type="entry name" value="P-loop containing nucleotide triphosphate hydrolases"/>
    <property type="match status" value="1"/>
</dbReference>
<dbReference type="KEGG" id="csh:Closa_3661"/>
<feature type="compositionally biased region" description="Basic and acidic residues" evidence="5">
    <location>
        <begin position="370"/>
        <end position="393"/>
    </location>
</feature>
<evidence type="ECO:0000256" key="5">
    <source>
        <dbReference type="SAM" id="MobiDB-lite"/>
    </source>
</evidence>
<gene>
    <name evidence="7" type="ordered locus">Closa_3661</name>
</gene>
<evidence type="ECO:0000313" key="8">
    <source>
        <dbReference type="Proteomes" id="UP000001662"/>
    </source>
</evidence>
<keyword evidence="2" id="KW-0813">Transport</keyword>
<dbReference type="eggNOG" id="COG1131">
    <property type="taxonomic scope" value="Bacteria"/>
</dbReference>
<dbReference type="SMART" id="SM00382">
    <property type="entry name" value="AAA"/>
    <property type="match status" value="1"/>
</dbReference>
<evidence type="ECO:0000256" key="4">
    <source>
        <dbReference type="ARBA" id="ARBA00022840"/>
    </source>
</evidence>
<comment type="similarity">
    <text evidence="1">Belongs to the ABC transporter superfamily.</text>
</comment>
<dbReference type="GO" id="GO:0016887">
    <property type="term" value="F:ATP hydrolysis activity"/>
    <property type="evidence" value="ECO:0007669"/>
    <property type="project" value="InterPro"/>
</dbReference>
<proteinExistence type="inferred from homology"/>
<name>D9RAY6_LACSW</name>
<dbReference type="PROSITE" id="PS50893">
    <property type="entry name" value="ABC_TRANSPORTER_2"/>
    <property type="match status" value="1"/>
</dbReference>